<dbReference type="PANTHER" id="PTHR43739:SF5">
    <property type="entry name" value="EXO-ALPHA-SIALIDASE"/>
    <property type="match status" value="1"/>
</dbReference>
<dbReference type="Gene3D" id="2.130.10.10">
    <property type="entry name" value="YVTN repeat-like/Quinoprotein amine dehydrogenase"/>
    <property type="match status" value="3"/>
</dbReference>
<dbReference type="GO" id="GO:0010411">
    <property type="term" value="P:xyloglucan metabolic process"/>
    <property type="evidence" value="ECO:0007669"/>
    <property type="project" value="TreeGrafter"/>
</dbReference>
<gene>
    <name evidence="1" type="ORF">NCTC7688_00118</name>
</gene>
<organism evidence="1 2">
    <name type="scientific">Staphylococcus saprophyticus</name>
    <dbReference type="NCBI Taxonomy" id="29385"/>
    <lineage>
        <taxon>Bacteria</taxon>
        <taxon>Bacillati</taxon>
        <taxon>Bacillota</taxon>
        <taxon>Bacilli</taxon>
        <taxon>Bacillales</taxon>
        <taxon>Staphylococcaceae</taxon>
        <taxon>Staphylococcus</taxon>
    </lineage>
</organism>
<dbReference type="InterPro" id="IPR015943">
    <property type="entry name" value="WD40/YVTN_repeat-like_dom_sf"/>
</dbReference>
<dbReference type="PANTHER" id="PTHR43739">
    <property type="entry name" value="XYLOGLUCANASE (EUROFUNG)"/>
    <property type="match status" value="1"/>
</dbReference>
<dbReference type="RefSeq" id="WP_115340391.1">
    <property type="nucleotide sequence ID" value="NZ_UHED01000001.1"/>
</dbReference>
<evidence type="ECO:0000313" key="1">
    <source>
        <dbReference type="EMBL" id="SUM81628.1"/>
    </source>
</evidence>
<dbReference type="Proteomes" id="UP000254707">
    <property type="component" value="Unassembled WGS sequence"/>
</dbReference>
<evidence type="ECO:0000313" key="2">
    <source>
        <dbReference type="Proteomes" id="UP000254707"/>
    </source>
</evidence>
<sequence>MSQFIATYANTLLLVKQVNGRFHIEKKLEGMNPIAIAQDPFNPDILYCGTFDRGLWKSVDKGDSWLPIGTRFTYNSPFKKQDIPMTSITAVSVIDTGNNTGAVLVGTEPSALFISYDQGDSFELLTDFAHIPGKEQWFFPPRPHTHHVKWLDNNHRSPNIISLTIEAGGLIQSTDSGQHWEVPQTDHAPIDIHVLKSHDEHPNKLYGVLGDAFLNGGRDTFIESDDYGKTWTTFIDGIEHRYGYGLAINSNNAENIVISTSNSPMDAHSYGSHTFSTIYAIDKSQDNAWIEATEGLPSTNGTLISAVTERDGIFYIANNKGIFSSDNGGKSWHPLNITWTNELTEQHVYQLITLD</sequence>
<accession>A0A380HH97</accession>
<dbReference type="EMBL" id="UHED01000001">
    <property type="protein sequence ID" value="SUM81628.1"/>
    <property type="molecule type" value="Genomic_DNA"/>
</dbReference>
<proteinExistence type="predicted"/>
<name>A0A380HH97_STASA</name>
<dbReference type="InterPro" id="IPR052025">
    <property type="entry name" value="Xyloglucanase_GH74"/>
</dbReference>
<reference evidence="1 2" key="1">
    <citation type="submission" date="2018-06" db="EMBL/GenBank/DDBJ databases">
        <authorList>
            <consortium name="Pathogen Informatics"/>
            <person name="Doyle S."/>
        </authorList>
    </citation>
    <scope>NUCLEOTIDE SEQUENCE [LARGE SCALE GENOMIC DNA]</scope>
    <source>
        <strain evidence="1 2">NCTC7688</strain>
    </source>
</reference>
<protein>
    <submittedName>
        <fullName evidence="1">BNR repeat domain-containing protein</fullName>
    </submittedName>
</protein>
<dbReference type="SUPFAM" id="SSF110296">
    <property type="entry name" value="Oligoxyloglucan reducing end-specific cellobiohydrolase"/>
    <property type="match status" value="1"/>
</dbReference>
<dbReference type="AlphaFoldDB" id="A0A380HH97"/>